<feature type="chain" id="PRO_5040985529" description="Plasmid transfer protein" evidence="1">
    <location>
        <begin position="20"/>
        <end position="221"/>
    </location>
</feature>
<feature type="signal peptide" evidence="1">
    <location>
        <begin position="1"/>
        <end position="19"/>
    </location>
</feature>
<sequence length="221" mass="25264">MKKWILLLLAAGLSGSSSAQMIVFDRDHFLTVNENGMVRISAEMATHNYYDSIHERLSDIKINIGALVLTEELIYRSLTQVDQGMKSILAVKEISTLIAEIFSETDQMIAFASKHPHLLLFAEQVSSQLRQRGAALVENVSSVVLSEKSDLLLNFEKRDALLKKISLELRVIRALVYSMRKSMYWASQRSLFSQLNPFRNFINIDRQLVLKIINNYKTLKK</sequence>
<reference evidence="2" key="1">
    <citation type="submission" date="2022-11" db="EMBL/GenBank/DDBJ databases">
        <authorList>
            <person name="Graham C."/>
            <person name="Newman J.D."/>
        </authorList>
    </citation>
    <scope>NUCLEOTIDE SEQUENCE</scope>
    <source>
        <strain evidence="2">DSM 19486</strain>
    </source>
</reference>
<dbReference type="AlphaFoldDB" id="A0A9X3DAN8"/>
<evidence type="ECO:0000313" key="2">
    <source>
        <dbReference type="EMBL" id="MCX3263671.1"/>
    </source>
</evidence>
<dbReference type="RefSeq" id="WP_266268439.1">
    <property type="nucleotide sequence ID" value="NZ_JAPJUH010000001.1"/>
</dbReference>
<evidence type="ECO:0000256" key="1">
    <source>
        <dbReference type="SAM" id="SignalP"/>
    </source>
</evidence>
<proteinExistence type="predicted"/>
<protein>
    <recommendedName>
        <fullName evidence="4">Plasmid transfer protein</fullName>
    </recommendedName>
</protein>
<keyword evidence="3" id="KW-1185">Reference proteome</keyword>
<dbReference type="Proteomes" id="UP001142592">
    <property type="component" value="Unassembled WGS sequence"/>
</dbReference>
<dbReference type="EMBL" id="JAPJUH010000001">
    <property type="protein sequence ID" value="MCX3263671.1"/>
    <property type="molecule type" value="Genomic_DNA"/>
</dbReference>
<organism evidence="2 3">
    <name type="scientific">Pedobacter agri</name>
    <dbReference type="NCBI Taxonomy" id="454586"/>
    <lineage>
        <taxon>Bacteria</taxon>
        <taxon>Pseudomonadati</taxon>
        <taxon>Bacteroidota</taxon>
        <taxon>Sphingobacteriia</taxon>
        <taxon>Sphingobacteriales</taxon>
        <taxon>Sphingobacteriaceae</taxon>
        <taxon>Pedobacter</taxon>
    </lineage>
</organism>
<evidence type="ECO:0008006" key="4">
    <source>
        <dbReference type="Google" id="ProtNLM"/>
    </source>
</evidence>
<name>A0A9X3DAN8_9SPHI</name>
<evidence type="ECO:0000313" key="3">
    <source>
        <dbReference type="Proteomes" id="UP001142592"/>
    </source>
</evidence>
<gene>
    <name evidence="2" type="ORF">OQZ29_02885</name>
</gene>
<keyword evidence="1" id="KW-0732">Signal</keyword>
<accession>A0A9X3DAN8</accession>
<comment type="caution">
    <text evidence="2">The sequence shown here is derived from an EMBL/GenBank/DDBJ whole genome shotgun (WGS) entry which is preliminary data.</text>
</comment>